<protein>
    <submittedName>
        <fullName evidence="1">Uncharacterized protein</fullName>
    </submittedName>
</protein>
<dbReference type="RefSeq" id="WP_256442066.1">
    <property type="nucleotide sequence ID" value="NZ_JAAZUC010000104.1"/>
</dbReference>
<dbReference type="EMBL" id="JAQGFR010000303">
    <property type="protein sequence ID" value="MEB8515524.1"/>
    <property type="molecule type" value="Genomic_DNA"/>
</dbReference>
<evidence type="ECO:0000313" key="2">
    <source>
        <dbReference type="Proteomes" id="UP001308776"/>
    </source>
</evidence>
<comment type="caution">
    <text evidence="1">The sequence shown here is derived from an EMBL/GenBank/DDBJ whole genome shotgun (WGS) entry which is preliminary data.</text>
</comment>
<gene>
    <name evidence="1" type="ORF">OW717_15920</name>
</gene>
<accession>A0ABU6FTY1</accession>
<reference evidence="1 2" key="1">
    <citation type="submission" date="2022-11" db="EMBL/GenBank/DDBJ databases">
        <title>Comparative genomics analysis of Acidithiobacillus ferriphilus.</title>
        <authorList>
            <person name="Ma L."/>
        </authorList>
    </citation>
    <scope>NUCLEOTIDE SEQUENCE [LARGE SCALE GENOMIC DNA]</scope>
    <source>
        <strain evidence="1 2">DY15</strain>
    </source>
</reference>
<evidence type="ECO:0000313" key="1">
    <source>
        <dbReference type="EMBL" id="MEB8515524.1"/>
    </source>
</evidence>
<proteinExistence type="predicted"/>
<organism evidence="1 2">
    <name type="scientific">Acidithiobacillus ferriphilus</name>
    <dbReference type="NCBI Taxonomy" id="1689834"/>
    <lineage>
        <taxon>Bacteria</taxon>
        <taxon>Pseudomonadati</taxon>
        <taxon>Pseudomonadota</taxon>
        <taxon>Acidithiobacillia</taxon>
        <taxon>Acidithiobacillales</taxon>
        <taxon>Acidithiobacillaceae</taxon>
        <taxon>Acidithiobacillus</taxon>
    </lineage>
</organism>
<sequence>MADFCLDPQADAYVADIFGRQYTVIDHIAELPEKLPELFIALTR</sequence>
<keyword evidence="2" id="KW-1185">Reference proteome</keyword>
<name>A0ABU6FTY1_9PROT</name>
<dbReference type="Proteomes" id="UP001308776">
    <property type="component" value="Unassembled WGS sequence"/>
</dbReference>